<dbReference type="Proteomes" id="UP001431783">
    <property type="component" value="Unassembled WGS sequence"/>
</dbReference>
<dbReference type="PRINTS" id="PR00821">
    <property type="entry name" value="TAGLIPASE"/>
</dbReference>
<dbReference type="GO" id="GO:0017171">
    <property type="term" value="F:serine hydrolase activity"/>
    <property type="evidence" value="ECO:0007669"/>
    <property type="project" value="TreeGrafter"/>
</dbReference>
<organism evidence="6 7">
    <name type="scientific">Henosepilachna vigintioctopunctata</name>
    <dbReference type="NCBI Taxonomy" id="420089"/>
    <lineage>
        <taxon>Eukaryota</taxon>
        <taxon>Metazoa</taxon>
        <taxon>Ecdysozoa</taxon>
        <taxon>Arthropoda</taxon>
        <taxon>Hexapoda</taxon>
        <taxon>Insecta</taxon>
        <taxon>Pterygota</taxon>
        <taxon>Neoptera</taxon>
        <taxon>Endopterygota</taxon>
        <taxon>Coleoptera</taxon>
        <taxon>Polyphaga</taxon>
        <taxon>Cucujiformia</taxon>
        <taxon>Coccinelloidea</taxon>
        <taxon>Coccinellidae</taxon>
        <taxon>Epilachninae</taxon>
        <taxon>Epilachnini</taxon>
        <taxon>Henosepilachna</taxon>
    </lineage>
</organism>
<comment type="caution">
    <text evidence="6">The sequence shown here is derived from an EMBL/GenBank/DDBJ whole genome shotgun (WGS) entry which is preliminary data.</text>
</comment>
<dbReference type="InterPro" id="IPR029058">
    <property type="entry name" value="AB_hydrolase_fold"/>
</dbReference>
<dbReference type="InterPro" id="IPR033906">
    <property type="entry name" value="Lipase_N"/>
</dbReference>
<sequence>MKVFSNTLGIIFNIVMAPFSNISESLHNVQKNIIEPTVQNVQENIIKPVASIPLNLIRNRVTCSVYIVEVGGNDMQISAIPRGNCWNCCPVNLKQDVRFLFYSKSRHKSGTIINHYEGRGALRAAGVDPLAPTAIYIHGFSELSPGQSGEVIKNAYLASSTDYNFFILDWSQLSSFPWYSQAKSNVKLVAKVLSDFLETFNDSGELPIRKVHLIGFSLGAHVASFTGKSLRSGLKLKRITALDPAFPEFPIQDTSRRLTRSDADYIDVIHTDAGIFGIPVPLGHADFYPNEGKALQPGCQPSYLLNEGNFVNLVVGCSHVRAWKLYAESVINMKAFPATKCKSWKGTSRVCNFSTDSYMGLANNYTHGIFYLQTKSREPYSKSVKEQISDREG</sequence>
<keyword evidence="7" id="KW-1185">Reference proteome</keyword>
<reference evidence="6 7" key="1">
    <citation type="submission" date="2023-03" db="EMBL/GenBank/DDBJ databases">
        <title>Genome insight into feeding habits of ladybird beetles.</title>
        <authorList>
            <person name="Li H.-S."/>
            <person name="Huang Y.-H."/>
            <person name="Pang H."/>
        </authorList>
    </citation>
    <scope>NUCLEOTIDE SEQUENCE [LARGE SCALE GENOMIC DNA]</scope>
    <source>
        <strain evidence="6">SYSU_2023b</strain>
        <tissue evidence="6">Whole body</tissue>
    </source>
</reference>
<dbReference type="GO" id="GO:0016298">
    <property type="term" value="F:lipase activity"/>
    <property type="evidence" value="ECO:0007669"/>
    <property type="project" value="InterPro"/>
</dbReference>
<protein>
    <recommendedName>
        <fullName evidence="5">Lipase domain-containing protein</fullName>
    </recommendedName>
</protein>
<comment type="subcellular location">
    <subcellularLocation>
        <location evidence="1">Secreted</location>
    </subcellularLocation>
</comment>
<proteinExistence type="inferred from homology"/>
<feature type="domain" description="Lipase" evidence="5">
    <location>
        <begin position="94"/>
        <end position="380"/>
    </location>
</feature>
<dbReference type="CDD" id="cd00707">
    <property type="entry name" value="Pancreat_lipase_like"/>
    <property type="match status" value="1"/>
</dbReference>
<dbReference type="GO" id="GO:0016042">
    <property type="term" value="P:lipid catabolic process"/>
    <property type="evidence" value="ECO:0007669"/>
    <property type="project" value="TreeGrafter"/>
</dbReference>
<evidence type="ECO:0000313" key="7">
    <source>
        <dbReference type="Proteomes" id="UP001431783"/>
    </source>
</evidence>
<evidence type="ECO:0000256" key="2">
    <source>
        <dbReference type="ARBA" id="ARBA00010701"/>
    </source>
</evidence>
<dbReference type="GO" id="GO:0005615">
    <property type="term" value="C:extracellular space"/>
    <property type="evidence" value="ECO:0007669"/>
    <property type="project" value="TreeGrafter"/>
</dbReference>
<name>A0AAW1UZ86_9CUCU</name>
<dbReference type="InterPro" id="IPR013818">
    <property type="entry name" value="Lipase"/>
</dbReference>
<dbReference type="EMBL" id="JARQZJ010000095">
    <property type="protein sequence ID" value="KAK9885317.1"/>
    <property type="molecule type" value="Genomic_DNA"/>
</dbReference>
<dbReference type="SUPFAM" id="SSF53474">
    <property type="entry name" value="alpha/beta-Hydrolases"/>
    <property type="match status" value="1"/>
</dbReference>
<evidence type="ECO:0000256" key="3">
    <source>
        <dbReference type="ARBA" id="ARBA00022525"/>
    </source>
</evidence>
<accession>A0AAW1UZ86</accession>
<keyword evidence="3" id="KW-0964">Secreted</keyword>
<dbReference type="PANTHER" id="PTHR11610">
    <property type="entry name" value="LIPASE"/>
    <property type="match status" value="1"/>
</dbReference>
<gene>
    <name evidence="6" type="ORF">WA026_010811</name>
</gene>
<evidence type="ECO:0000259" key="5">
    <source>
        <dbReference type="Pfam" id="PF00151"/>
    </source>
</evidence>
<evidence type="ECO:0000256" key="4">
    <source>
        <dbReference type="RuleBase" id="RU004262"/>
    </source>
</evidence>
<dbReference type="InterPro" id="IPR000734">
    <property type="entry name" value="TAG_lipase"/>
</dbReference>
<dbReference type="Pfam" id="PF00151">
    <property type="entry name" value="Lipase"/>
    <property type="match status" value="1"/>
</dbReference>
<evidence type="ECO:0000256" key="1">
    <source>
        <dbReference type="ARBA" id="ARBA00004613"/>
    </source>
</evidence>
<evidence type="ECO:0000313" key="6">
    <source>
        <dbReference type="EMBL" id="KAK9885317.1"/>
    </source>
</evidence>
<dbReference type="AlphaFoldDB" id="A0AAW1UZ86"/>
<dbReference type="FunFam" id="3.40.50.1820:FF:000122">
    <property type="entry name" value="Vitellogenin-3-like Protein"/>
    <property type="match status" value="1"/>
</dbReference>
<dbReference type="PANTHER" id="PTHR11610:SF169">
    <property type="entry name" value="GH15759P-RELATED"/>
    <property type="match status" value="1"/>
</dbReference>
<comment type="similarity">
    <text evidence="2 4">Belongs to the AB hydrolase superfamily. Lipase family.</text>
</comment>
<dbReference type="Gene3D" id="3.40.50.1820">
    <property type="entry name" value="alpha/beta hydrolase"/>
    <property type="match status" value="1"/>
</dbReference>